<dbReference type="STRING" id="985053.VMUT_2027"/>
<reference evidence="2 3" key="1">
    <citation type="journal article" date="2011" name="J. Bacteriol.">
        <title>Complete genome sequence of 'Vulcanisaeta moutnovskia' strain 768-28, a novel member of the hyperthermophilic crenarchaeal genus vulcanisaeta.</title>
        <authorList>
            <person name="Gumerov V.M."/>
            <person name="Mardanov A.V."/>
            <person name="Beletsky A.V."/>
            <person name="Prokofeva M.I."/>
            <person name="Bonch-Osmolovskaya E.A."/>
            <person name="Ravin N.V."/>
            <person name="Skryabin K.G."/>
        </authorList>
    </citation>
    <scope>NUCLEOTIDE SEQUENCE [LARGE SCALE GENOMIC DNA]</scope>
    <source>
        <strain evidence="2 3">768-28</strain>
    </source>
</reference>
<feature type="coiled-coil region" evidence="1">
    <location>
        <begin position="898"/>
        <end position="958"/>
    </location>
</feature>
<organism evidence="2 3">
    <name type="scientific">Vulcanisaeta moutnovskia (strain 768-28)</name>
    <dbReference type="NCBI Taxonomy" id="985053"/>
    <lineage>
        <taxon>Archaea</taxon>
        <taxon>Thermoproteota</taxon>
        <taxon>Thermoprotei</taxon>
        <taxon>Thermoproteales</taxon>
        <taxon>Thermoproteaceae</taxon>
        <taxon>Vulcanisaeta</taxon>
    </lineage>
</organism>
<gene>
    <name evidence="2" type="ordered locus">VMUT_2027</name>
</gene>
<evidence type="ECO:0000256" key="1">
    <source>
        <dbReference type="SAM" id="Coils"/>
    </source>
</evidence>
<dbReference type="GeneID" id="10289679"/>
<proteinExistence type="predicted"/>
<dbReference type="RefSeq" id="WP_013605385.1">
    <property type="nucleotide sequence ID" value="NC_015151.1"/>
</dbReference>
<sequence length="1141" mass="128196">MYSRFGFIDRPLNPSGVPPIERRYSPVGFEGELERVRAAINAFLRGGDNIAVVIVGQYGWGKSELLDAVEAVAQGLGLRVLRLPLSFGLDINVVINSLLKARGNSSEPLLVLIDEADEVSRAVELSNALSPGDAAKVRDLVIKLGSLIRALIEPRNYRDVLGVDPKRLSKVMVVLAFTPQLYYNILKNMVPDVFDITRGRVYMEIVLDERMPLWLYEAMLLQRFNAYSTDDRLDLVRKGLINALHPLRREYLATLYELVANTEGGKASPRALVKFTSKLLDMIVERGKELNYELFEEFLKSEVSSGELKAYLDVINEGPSDERGSRVFKALLLSGVPRDINDLSSELGYDVTSYINAMVKAGLIEEVQVARFKLDSDGLSRVNNELIKLGLAPIEGDLRDISIGYGSYYTAYEGEPVIYVIFPSSAKISSAISIVKAYQASPRLHRILVFGKEPEEIIRAKEEVSKAISIVNTFREDLAMEVVRAALGSQVTLYPSSGAWFGIIENPLDARIGVIVSIDGDPNQLIKLLSKVVNEGAMVINGQERFIDSLLVIIMSRTLLTGDIMKNVVEPVSRLSWKFVLGPVTDFTYFSVFGSDKVDELRSIVIGSRLERLDKVPREYSVFLERLNDYRDEILAFRDKVRQRVLQYTMAVKRGAKESKDVVIRRIVEAWIKGENLNDQPEIFRDEGGRAKISIVESSFINYLKSLGKSSFTGKELEYLVRRLYPTHLWREFRESDLIKLLSLRGLLLPISADLTEYAPYTPELVPQVLNVLSNYLNRLNESLYKPLTISIDELKINIEIKPGINIQGNDCEKALALLKAVPETSSEFLKRYSLFMLCVDGVESEIDQRLDELNNELSILSSSLNNAIKEVMNKLSSVRKGIDDYLTGISAEIESKINNLVERIKAYISRLSGLELENVKESLPTILDTINSEVNDIVNLVNTLRDIEDRIKEYMELTNILGNASTIIGTEITTMNLDDFVNDLLPLVRLGSLNALNNYLNELIRIVELRRKELSDILSNVNTLIDKYVKITAWLKKRARNKLVSKLLSGGAPEIPNPSPTFDNAKYIGEAVRIVDRAIDGISKELNIPRDLLIRIVSLGPNVGIDDETIAKEFGMDVSTVNKYLESMWRVGLIDRKYVT</sequence>
<accession>F0QWK7</accession>
<dbReference type="KEGG" id="vmo:VMUT_2027"/>
<dbReference type="HOGENOM" id="CLU_309434_0_0_2"/>
<dbReference type="eggNOG" id="arCOG05575">
    <property type="taxonomic scope" value="Archaea"/>
</dbReference>
<evidence type="ECO:0000313" key="3">
    <source>
        <dbReference type="Proteomes" id="UP000007485"/>
    </source>
</evidence>
<dbReference type="Proteomes" id="UP000007485">
    <property type="component" value="Chromosome"/>
</dbReference>
<evidence type="ECO:0008006" key="4">
    <source>
        <dbReference type="Google" id="ProtNLM"/>
    </source>
</evidence>
<dbReference type="OrthoDB" id="27891at2157"/>
<dbReference type="EMBL" id="CP002529">
    <property type="protein sequence ID" value="ADY02224.1"/>
    <property type="molecule type" value="Genomic_DNA"/>
</dbReference>
<protein>
    <recommendedName>
        <fullName evidence="4">ATPase</fullName>
    </recommendedName>
</protein>
<keyword evidence="1" id="KW-0175">Coiled coil</keyword>
<keyword evidence="3" id="KW-1185">Reference proteome</keyword>
<evidence type="ECO:0000313" key="2">
    <source>
        <dbReference type="EMBL" id="ADY02224.1"/>
    </source>
</evidence>
<dbReference type="InterPro" id="IPR027417">
    <property type="entry name" value="P-loop_NTPase"/>
</dbReference>
<dbReference type="SUPFAM" id="SSF52540">
    <property type="entry name" value="P-loop containing nucleoside triphosphate hydrolases"/>
    <property type="match status" value="1"/>
</dbReference>
<dbReference type="AlphaFoldDB" id="F0QWK7"/>
<name>F0QWK7_VULM7</name>